<accession>A0A673AZR6</accession>
<evidence type="ECO:0000313" key="2">
    <source>
        <dbReference type="Proteomes" id="UP000472271"/>
    </source>
</evidence>
<keyword evidence="2" id="KW-1185">Reference proteome</keyword>
<dbReference type="AlphaFoldDB" id="A0A673AZR6"/>
<reference evidence="1" key="2">
    <citation type="submission" date="2025-09" db="UniProtKB">
        <authorList>
            <consortium name="Ensembl"/>
        </authorList>
    </citation>
    <scope>IDENTIFICATION</scope>
</reference>
<proteinExistence type="predicted"/>
<organism evidence="1 2">
    <name type="scientific">Sphaeramia orbicularis</name>
    <name type="common">orbiculate cardinalfish</name>
    <dbReference type="NCBI Taxonomy" id="375764"/>
    <lineage>
        <taxon>Eukaryota</taxon>
        <taxon>Metazoa</taxon>
        <taxon>Chordata</taxon>
        <taxon>Craniata</taxon>
        <taxon>Vertebrata</taxon>
        <taxon>Euteleostomi</taxon>
        <taxon>Actinopterygii</taxon>
        <taxon>Neopterygii</taxon>
        <taxon>Teleostei</taxon>
        <taxon>Neoteleostei</taxon>
        <taxon>Acanthomorphata</taxon>
        <taxon>Gobiaria</taxon>
        <taxon>Kurtiformes</taxon>
        <taxon>Apogonoidei</taxon>
        <taxon>Apogonidae</taxon>
        <taxon>Apogoninae</taxon>
        <taxon>Sphaeramia</taxon>
    </lineage>
</organism>
<protein>
    <submittedName>
        <fullName evidence="1">Uncharacterized protein</fullName>
    </submittedName>
</protein>
<dbReference type="Proteomes" id="UP000472271">
    <property type="component" value="Unassembled WGS sequence"/>
</dbReference>
<dbReference type="InParanoid" id="A0A673AZR6"/>
<evidence type="ECO:0000313" key="1">
    <source>
        <dbReference type="Ensembl" id="ENSSORP00005035155.1"/>
    </source>
</evidence>
<reference evidence="1" key="1">
    <citation type="submission" date="2025-08" db="UniProtKB">
        <authorList>
            <consortium name="Ensembl"/>
        </authorList>
    </citation>
    <scope>IDENTIFICATION</scope>
</reference>
<dbReference type="Ensembl" id="ENSSORT00005036090.1">
    <property type="protein sequence ID" value="ENSSORP00005035155.1"/>
    <property type="gene ID" value="ENSSORG00005016586.1"/>
</dbReference>
<sequence>PPPSIHGHSPHSTGPLLLSTDELTVPALYPSSPDVWASYPLYPAELSPALPPAFTYPSSLHAQVTCRKPRPFLFSLPPSPVTPQITLSSIPQTHLRPHPPTHRRHLNIYNQNRVKTNLQLEFSGFC</sequence>
<name>A0A673AZR6_9TELE</name>